<protein>
    <submittedName>
        <fullName evidence="1">Uncharacterized protein</fullName>
    </submittedName>
</protein>
<organism evidence="1 2">
    <name type="scientific">Lolium multiflorum</name>
    <name type="common">Italian ryegrass</name>
    <name type="synonym">Lolium perenne subsp. multiflorum</name>
    <dbReference type="NCBI Taxonomy" id="4521"/>
    <lineage>
        <taxon>Eukaryota</taxon>
        <taxon>Viridiplantae</taxon>
        <taxon>Streptophyta</taxon>
        <taxon>Embryophyta</taxon>
        <taxon>Tracheophyta</taxon>
        <taxon>Spermatophyta</taxon>
        <taxon>Magnoliopsida</taxon>
        <taxon>Liliopsida</taxon>
        <taxon>Poales</taxon>
        <taxon>Poaceae</taxon>
        <taxon>BOP clade</taxon>
        <taxon>Pooideae</taxon>
        <taxon>Poodae</taxon>
        <taxon>Poeae</taxon>
        <taxon>Poeae Chloroplast Group 2 (Poeae type)</taxon>
        <taxon>Loliodinae</taxon>
        <taxon>Loliinae</taxon>
        <taxon>Lolium</taxon>
    </lineage>
</organism>
<name>A0AAD8TIF3_LOLMU</name>
<proteinExistence type="predicted"/>
<gene>
    <name evidence="1" type="ORF">QYE76_044242</name>
</gene>
<accession>A0AAD8TIF3</accession>
<keyword evidence="2" id="KW-1185">Reference proteome</keyword>
<evidence type="ECO:0000313" key="2">
    <source>
        <dbReference type="Proteomes" id="UP001231189"/>
    </source>
</evidence>
<sequence>MDGGRGGGDAPAATLEAATGARGGGRCAGCYVGSSAGAWTGRRPMRRLLRWKQRQGPGRGGGRCAGCYVGSSDGGLDGAAADAPTMGISFFSIAGGFLRGFSSVVEKMMGQERRLQ</sequence>
<dbReference type="AlphaFoldDB" id="A0AAD8TIF3"/>
<comment type="caution">
    <text evidence="1">The sequence shown here is derived from an EMBL/GenBank/DDBJ whole genome shotgun (WGS) entry which is preliminary data.</text>
</comment>
<dbReference type="Proteomes" id="UP001231189">
    <property type="component" value="Unassembled WGS sequence"/>
</dbReference>
<evidence type="ECO:0000313" key="1">
    <source>
        <dbReference type="EMBL" id="KAK1683394.1"/>
    </source>
</evidence>
<dbReference type="EMBL" id="JAUUTY010000002">
    <property type="protein sequence ID" value="KAK1683394.1"/>
    <property type="molecule type" value="Genomic_DNA"/>
</dbReference>
<reference evidence="1" key="1">
    <citation type="submission" date="2023-07" db="EMBL/GenBank/DDBJ databases">
        <title>A chromosome-level genome assembly of Lolium multiflorum.</title>
        <authorList>
            <person name="Chen Y."/>
            <person name="Copetti D."/>
            <person name="Kolliker R."/>
            <person name="Studer B."/>
        </authorList>
    </citation>
    <scope>NUCLEOTIDE SEQUENCE</scope>
    <source>
        <strain evidence="1">02402/16</strain>
        <tissue evidence="1">Leaf</tissue>
    </source>
</reference>